<protein>
    <submittedName>
        <fullName evidence="2">Uncharacterized protein</fullName>
    </submittedName>
</protein>
<feature type="compositionally biased region" description="Polar residues" evidence="1">
    <location>
        <begin position="60"/>
        <end position="80"/>
    </location>
</feature>
<feature type="compositionally biased region" description="Polar residues" evidence="1">
    <location>
        <begin position="16"/>
        <end position="28"/>
    </location>
</feature>
<feature type="compositionally biased region" description="Acidic residues" evidence="1">
    <location>
        <begin position="316"/>
        <end position="329"/>
    </location>
</feature>
<feature type="compositionally biased region" description="Basic and acidic residues" evidence="1">
    <location>
        <begin position="1"/>
        <end position="13"/>
    </location>
</feature>
<reference evidence="2 3" key="1">
    <citation type="submission" date="2017-03" db="EMBL/GenBank/DDBJ databases">
        <title>Genomes of endolithic fungi from Antarctica.</title>
        <authorList>
            <person name="Coleine C."/>
            <person name="Masonjones S."/>
            <person name="Stajich J.E."/>
        </authorList>
    </citation>
    <scope>NUCLEOTIDE SEQUENCE [LARGE SCALE GENOMIC DNA]</scope>
    <source>
        <strain evidence="2 3">CCFEE 6315</strain>
    </source>
</reference>
<evidence type="ECO:0000256" key="1">
    <source>
        <dbReference type="SAM" id="MobiDB-lite"/>
    </source>
</evidence>
<feature type="compositionally biased region" description="Acidic residues" evidence="1">
    <location>
        <begin position="356"/>
        <end position="366"/>
    </location>
</feature>
<dbReference type="Proteomes" id="UP000308549">
    <property type="component" value="Unassembled WGS sequence"/>
</dbReference>
<evidence type="ECO:0000313" key="2">
    <source>
        <dbReference type="EMBL" id="TKA30136.1"/>
    </source>
</evidence>
<keyword evidence="3" id="KW-1185">Reference proteome</keyword>
<comment type="caution">
    <text evidence="2">The sequence shown here is derived from an EMBL/GenBank/DDBJ whole genome shotgun (WGS) entry which is preliminary data.</text>
</comment>
<dbReference type="AlphaFoldDB" id="A0A4U0U6R1"/>
<feature type="compositionally biased region" description="Basic and acidic residues" evidence="1">
    <location>
        <begin position="50"/>
        <end position="59"/>
    </location>
</feature>
<feature type="region of interest" description="Disordered" evidence="1">
    <location>
        <begin position="291"/>
        <end position="366"/>
    </location>
</feature>
<dbReference type="OrthoDB" id="10684231at2759"/>
<organism evidence="2 3">
    <name type="scientific">Salinomyces thailandicus</name>
    <dbReference type="NCBI Taxonomy" id="706561"/>
    <lineage>
        <taxon>Eukaryota</taxon>
        <taxon>Fungi</taxon>
        <taxon>Dikarya</taxon>
        <taxon>Ascomycota</taxon>
        <taxon>Pezizomycotina</taxon>
        <taxon>Dothideomycetes</taxon>
        <taxon>Dothideomycetidae</taxon>
        <taxon>Mycosphaerellales</taxon>
        <taxon>Teratosphaeriaceae</taxon>
        <taxon>Salinomyces</taxon>
    </lineage>
</organism>
<gene>
    <name evidence="2" type="ORF">B0A50_02855</name>
</gene>
<feature type="compositionally biased region" description="Basic and acidic residues" evidence="1">
    <location>
        <begin position="299"/>
        <end position="308"/>
    </location>
</feature>
<sequence length="366" mass="38784">MPVKRDSVSERGRATTRGTPNRGTSNPRGHTPGRLSMPERGSPQDLGPRSVERHSKSPDRSPQISPGASTEVSPNVSRSPSPIRIGESSTKLSENWLSMKYPDMLSASDRVLHHNMGVIAGILDSHQKALVKYASVRTTGKTAMAREPEAPAVATKVSTSVPTNVATNVAANVATNVASKVATKDKEACDKLGEETFTGILREMLNVLKGELGTDTLTGKKGKPALKQAEHFLQVLATRAEFDQEQSAEAMDTGDGGNPLTSQIHALAASLSSSALEEWYLKLTKGFGLSPKRGAPKKAKGDSKSDVGKRKRQAEADDDDVDEAEEAAGEEAAAAGMGSPAKKTRTDVASSRVTVEIEDDDDDSSV</sequence>
<evidence type="ECO:0000313" key="3">
    <source>
        <dbReference type="Proteomes" id="UP000308549"/>
    </source>
</evidence>
<feature type="region of interest" description="Disordered" evidence="1">
    <location>
        <begin position="1"/>
        <end position="87"/>
    </location>
</feature>
<accession>A0A4U0U6R1</accession>
<dbReference type="EMBL" id="NAJL01000012">
    <property type="protein sequence ID" value="TKA30136.1"/>
    <property type="molecule type" value="Genomic_DNA"/>
</dbReference>
<proteinExistence type="predicted"/>
<name>A0A4U0U6R1_9PEZI</name>